<comment type="caution">
    <text evidence="1">The sequence shown here is derived from an EMBL/GenBank/DDBJ whole genome shotgun (WGS) entry which is preliminary data.</text>
</comment>
<keyword evidence="2" id="KW-1185">Reference proteome</keyword>
<dbReference type="InterPro" id="IPR007709">
    <property type="entry name" value="N-FG_amidohydro"/>
</dbReference>
<sequence>MRLPHRLVEGVLRRDDPAIPGPLVIDLPQSGTHYPPEFDAVAPLRALQGNVSLYVDALYADAVEAGASVLTAIFANSVIEPNRAEDDIDESLLDAHWPGGARPGPKVGLGIGLIAAFGRGRTPIYDRKLTVAEVQARIARYHRPYHAELARMMDEAHHRFGRAYHLNCHRMGPVGTPMSPDPGEIRADFCIGDRDGASSAPDFRDRVAATLSRLGYTVAINRPFKGQEILRRHGDPGRGRHSLQIEINSRLYLEADGITRSTSFETVRGHLQDMVDDALAFTRGATAG</sequence>
<dbReference type="RefSeq" id="WP_209376704.1">
    <property type="nucleotide sequence ID" value="NZ_JAGIZA010000023.1"/>
</dbReference>
<evidence type="ECO:0000313" key="1">
    <source>
        <dbReference type="EMBL" id="MBP0495907.1"/>
    </source>
</evidence>
<protein>
    <submittedName>
        <fullName evidence="1">N-formylglutamate amidohydrolase</fullName>
    </submittedName>
</protein>
<dbReference type="EMBL" id="JAGIZA010000023">
    <property type="protein sequence ID" value="MBP0495907.1"/>
    <property type="molecule type" value="Genomic_DNA"/>
</dbReference>
<name>A0A940N8B8_9PROT</name>
<dbReference type="SUPFAM" id="SSF53187">
    <property type="entry name" value="Zn-dependent exopeptidases"/>
    <property type="match status" value="1"/>
</dbReference>
<reference evidence="1" key="1">
    <citation type="submission" date="2021-03" db="EMBL/GenBank/DDBJ databases">
        <authorList>
            <person name="So Y."/>
        </authorList>
    </citation>
    <scope>NUCLEOTIDE SEQUENCE</scope>
    <source>
        <strain evidence="1">SG15</strain>
    </source>
</reference>
<gene>
    <name evidence="1" type="ORF">J5Y10_24195</name>
</gene>
<proteinExistence type="predicted"/>
<dbReference type="Gene3D" id="3.40.630.40">
    <property type="entry name" value="Zn-dependent exopeptidases"/>
    <property type="match status" value="1"/>
</dbReference>
<dbReference type="Proteomes" id="UP000677537">
    <property type="component" value="Unassembled WGS sequence"/>
</dbReference>
<dbReference type="AlphaFoldDB" id="A0A940N8B8"/>
<evidence type="ECO:0000313" key="2">
    <source>
        <dbReference type="Proteomes" id="UP000677537"/>
    </source>
</evidence>
<organism evidence="1 2">
    <name type="scientific">Roseomonas indoligenes</name>
    <dbReference type="NCBI Taxonomy" id="2820811"/>
    <lineage>
        <taxon>Bacteria</taxon>
        <taxon>Pseudomonadati</taxon>
        <taxon>Pseudomonadota</taxon>
        <taxon>Alphaproteobacteria</taxon>
        <taxon>Acetobacterales</taxon>
        <taxon>Roseomonadaceae</taxon>
        <taxon>Roseomonas</taxon>
    </lineage>
</organism>
<accession>A0A940N8B8</accession>
<dbReference type="Pfam" id="PF05013">
    <property type="entry name" value="FGase"/>
    <property type="match status" value="1"/>
</dbReference>